<evidence type="ECO:0000256" key="1">
    <source>
        <dbReference type="ARBA" id="ARBA00004123"/>
    </source>
</evidence>
<gene>
    <name evidence="5" type="ORF">RD792_014254</name>
</gene>
<dbReference type="PANTHER" id="PTHR47058">
    <property type="entry name" value="REPLICATION PROTEIN A 14 KDA SUBUNIT A-RELATED"/>
    <property type="match status" value="1"/>
</dbReference>
<evidence type="ECO:0000256" key="2">
    <source>
        <dbReference type="ARBA" id="ARBA00009761"/>
    </source>
</evidence>
<comment type="similarity">
    <text evidence="2">Belongs to the replication factor A protein 3 family.</text>
</comment>
<keyword evidence="3" id="KW-0539">Nucleus</keyword>
<dbReference type="Gene3D" id="2.40.50.140">
    <property type="entry name" value="Nucleic acid-binding proteins"/>
    <property type="match status" value="1"/>
</dbReference>
<dbReference type="SUPFAM" id="SSF50249">
    <property type="entry name" value="Nucleic acid-binding proteins"/>
    <property type="match status" value="1"/>
</dbReference>
<dbReference type="Proteomes" id="UP001291926">
    <property type="component" value="Unassembled WGS sequence"/>
</dbReference>
<evidence type="ECO:0000256" key="3">
    <source>
        <dbReference type="ARBA" id="ARBA00023242"/>
    </source>
</evidence>
<dbReference type="Pfam" id="PF08661">
    <property type="entry name" value="Rep_fac-A_3"/>
    <property type="match status" value="1"/>
</dbReference>
<organism evidence="5 6">
    <name type="scientific">Penstemon davidsonii</name>
    <dbReference type="NCBI Taxonomy" id="160366"/>
    <lineage>
        <taxon>Eukaryota</taxon>
        <taxon>Viridiplantae</taxon>
        <taxon>Streptophyta</taxon>
        <taxon>Embryophyta</taxon>
        <taxon>Tracheophyta</taxon>
        <taxon>Spermatophyta</taxon>
        <taxon>Magnoliopsida</taxon>
        <taxon>eudicotyledons</taxon>
        <taxon>Gunneridae</taxon>
        <taxon>Pentapetalae</taxon>
        <taxon>asterids</taxon>
        <taxon>lamiids</taxon>
        <taxon>Lamiales</taxon>
        <taxon>Plantaginaceae</taxon>
        <taxon>Cheloneae</taxon>
        <taxon>Penstemon</taxon>
    </lineage>
</organism>
<proteinExistence type="inferred from homology"/>
<dbReference type="InterPro" id="IPR024752">
    <property type="entry name" value="Myb/SANT-like_dom"/>
</dbReference>
<evidence type="ECO:0000259" key="4">
    <source>
        <dbReference type="Pfam" id="PF12776"/>
    </source>
</evidence>
<accession>A0ABR0CNT5</accession>
<dbReference type="InterPro" id="IPR012340">
    <property type="entry name" value="NA-bd_OB-fold"/>
</dbReference>
<dbReference type="InterPro" id="IPR013970">
    <property type="entry name" value="Rfa2"/>
</dbReference>
<protein>
    <recommendedName>
        <fullName evidence="4">Myb/SANT-like domain-containing protein</fullName>
    </recommendedName>
</protein>
<keyword evidence="6" id="KW-1185">Reference proteome</keyword>
<sequence length="327" mass="36752">MDTSNPALFVNAELLRMHVGRRVRTVIQVLRSDGGGSVIGNSTDGQQLVIKGHPPGPLSTFVEVIGIADSNQSIRADIWNNFGDVLDHGFEHGSYSGRISAQIQIVGCDGVTCKMPRTRRMRSEANKINDGWSFDENVSFINLLLQEAKSGNTKDVETLTGACQRISAAMNSQFNRRFSLFSVKKKVEWLRHRNKTFNKFLHTPGVWYDAHHCESHVNEFYWRFVDHKMESPLFREFRLNGEPFHLKLSYIFDDSVVATFPKDLTGSPEWPIHIRDSDDDEKAVVPYAGTSHSVPPLPIAFLGMDVITVDETLEKDVTSGSSLQDVD</sequence>
<evidence type="ECO:0000313" key="5">
    <source>
        <dbReference type="EMBL" id="KAK4478756.1"/>
    </source>
</evidence>
<feature type="domain" description="Myb/SANT-like" evidence="4">
    <location>
        <begin position="132"/>
        <end position="222"/>
    </location>
</feature>
<comment type="caution">
    <text evidence="5">The sequence shown here is derived from an EMBL/GenBank/DDBJ whole genome shotgun (WGS) entry which is preliminary data.</text>
</comment>
<dbReference type="PANTHER" id="PTHR47058:SF3">
    <property type="entry name" value="REPLICATION PROTEIN A 14 KDA SUBUNIT A-RELATED"/>
    <property type="match status" value="1"/>
</dbReference>
<name>A0ABR0CNT5_9LAMI</name>
<comment type="subcellular location">
    <subcellularLocation>
        <location evidence="1">Nucleus</location>
    </subcellularLocation>
</comment>
<reference evidence="5 6" key="1">
    <citation type="journal article" date="2023" name="bioRxiv">
        <title>Genome report: Whole genome sequence and annotation of Penstemon davidsonii.</title>
        <authorList>
            <person name="Ostevik K.L."/>
            <person name="Alabady M."/>
            <person name="Zhang M."/>
            <person name="Rausher M.D."/>
        </authorList>
    </citation>
    <scope>NUCLEOTIDE SEQUENCE [LARGE SCALE GENOMIC DNA]</scope>
    <source>
        <strain evidence="5">DNT005</strain>
        <tissue evidence="5">Whole leaf</tissue>
    </source>
</reference>
<dbReference type="EMBL" id="JAYDYQ010002687">
    <property type="protein sequence ID" value="KAK4478756.1"/>
    <property type="molecule type" value="Genomic_DNA"/>
</dbReference>
<evidence type="ECO:0000313" key="6">
    <source>
        <dbReference type="Proteomes" id="UP001291926"/>
    </source>
</evidence>
<dbReference type="Pfam" id="PF12776">
    <property type="entry name" value="Myb_DNA-bind_3"/>
    <property type="match status" value="1"/>
</dbReference>